<organism evidence="1 2">
    <name type="scientific">Meloidogyne enterolobii</name>
    <name type="common">Root-knot nematode worm</name>
    <name type="synonym">Meloidogyne mayaguensis</name>
    <dbReference type="NCBI Taxonomy" id="390850"/>
    <lineage>
        <taxon>Eukaryota</taxon>
        <taxon>Metazoa</taxon>
        <taxon>Ecdysozoa</taxon>
        <taxon>Nematoda</taxon>
        <taxon>Chromadorea</taxon>
        <taxon>Rhabditida</taxon>
        <taxon>Tylenchina</taxon>
        <taxon>Tylenchomorpha</taxon>
        <taxon>Tylenchoidea</taxon>
        <taxon>Meloidogynidae</taxon>
        <taxon>Meloidogyninae</taxon>
        <taxon>Meloidogyne</taxon>
    </lineage>
</organism>
<accession>A0ACB0ZD79</accession>
<reference evidence="1" key="1">
    <citation type="submission" date="2023-11" db="EMBL/GenBank/DDBJ databases">
        <authorList>
            <person name="Poullet M."/>
        </authorList>
    </citation>
    <scope>NUCLEOTIDE SEQUENCE</scope>
    <source>
        <strain evidence="1">E1834</strain>
    </source>
</reference>
<dbReference type="EMBL" id="CAVMJV010000031">
    <property type="protein sequence ID" value="CAK5076977.1"/>
    <property type="molecule type" value="Genomic_DNA"/>
</dbReference>
<proteinExistence type="predicted"/>
<comment type="caution">
    <text evidence="1">The sequence shown here is derived from an EMBL/GenBank/DDBJ whole genome shotgun (WGS) entry which is preliminary data.</text>
</comment>
<name>A0ACB0ZD79_MELEN</name>
<keyword evidence="2" id="KW-1185">Reference proteome</keyword>
<sequence length="72" mass="8601">MEIRQTMERMAREERLLQEKLPLVDGFLRRCKTLANMMVTMKKLAIIQDEERPQTQRRAIPGKRIEEMENNG</sequence>
<protein>
    <submittedName>
        <fullName evidence="1">Uncharacterized protein</fullName>
    </submittedName>
</protein>
<evidence type="ECO:0000313" key="2">
    <source>
        <dbReference type="Proteomes" id="UP001497535"/>
    </source>
</evidence>
<evidence type="ECO:0000313" key="1">
    <source>
        <dbReference type="EMBL" id="CAK5076977.1"/>
    </source>
</evidence>
<dbReference type="Proteomes" id="UP001497535">
    <property type="component" value="Unassembled WGS sequence"/>
</dbReference>
<gene>
    <name evidence="1" type="ORF">MENTE1834_LOCUS23855</name>
</gene>